<dbReference type="GO" id="GO:0020037">
    <property type="term" value="F:heme binding"/>
    <property type="evidence" value="ECO:0007669"/>
    <property type="project" value="InterPro"/>
</dbReference>
<dbReference type="Proteomes" id="UP000006562">
    <property type="component" value="Chromosome"/>
</dbReference>
<evidence type="ECO:0000256" key="3">
    <source>
        <dbReference type="ARBA" id="ARBA00022723"/>
    </source>
</evidence>
<evidence type="ECO:0000256" key="6">
    <source>
        <dbReference type="PIRSR" id="PIRSR602401-1"/>
    </source>
</evidence>
<dbReference type="SUPFAM" id="SSF48264">
    <property type="entry name" value="Cytochrome P450"/>
    <property type="match status" value="1"/>
</dbReference>
<evidence type="ECO:0000313" key="7">
    <source>
        <dbReference type="EMBL" id="CBI42306.1"/>
    </source>
</evidence>
<proteinExistence type="inferred from homology"/>
<dbReference type="GO" id="GO:0016705">
    <property type="term" value="F:oxidoreductase activity, acting on paired donors, with incorporation or reduction of molecular oxygen"/>
    <property type="evidence" value="ECO:0007669"/>
    <property type="project" value="InterPro"/>
</dbReference>
<evidence type="ECO:0000313" key="8">
    <source>
        <dbReference type="Proteomes" id="UP000006562"/>
    </source>
</evidence>
<dbReference type="AlphaFoldDB" id="A0A9P1NGS7"/>
<dbReference type="RefSeq" id="WP_013351791.1">
    <property type="nucleotide sequence ID" value="NC_014551.1"/>
</dbReference>
<feature type="binding site" description="axial binding residue" evidence="6">
    <location>
        <position position="363"/>
    </location>
    <ligand>
        <name>heme</name>
        <dbReference type="ChEBI" id="CHEBI:30413"/>
    </ligand>
    <ligandPart>
        <name>Fe</name>
        <dbReference type="ChEBI" id="CHEBI:18248"/>
    </ligandPart>
</feature>
<gene>
    <name evidence="7" type="primary">cypC</name>
    <name evidence="7" type="ordered locus">BAMF_1180</name>
</gene>
<dbReference type="InterPro" id="IPR050705">
    <property type="entry name" value="Cytochrome_P450_3A"/>
</dbReference>
<name>A0A9P1NGS7_BACAS</name>
<dbReference type="CDD" id="cd11067">
    <property type="entry name" value="CYP152"/>
    <property type="match status" value="1"/>
</dbReference>
<keyword evidence="5 6" id="KW-0408">Iron</keyword>
<reference evidence="7 8" key="1">
    <citation type="journal article" date="2011" name="Int. J. Syst. Evol. Microbiol.">
        <title>Relationship of Bacillus amyloliquefaciens clades associated with strains DSM 7T and FZB42T: a proposal for Bacillus amyloliquefaciens subsp. amyloliquefaciens subsp. nov. and Bacillus amyloliquefaciens subsp. plantarum subsp. nov. based on complete genome sequence comparisons.</title>
        <authorList>
            <person name="Borriss R."/>
            <person name="Chen X.H."/>
            <person name="Rueckert C."/>
            <person name="Blom J."/>
            <person name="Becker A."/>
            <person name="Baumgarth B."/>
            <person name="Fan B."/>
            <person name="Pukall R."/>
            <person name="Schumann P."/>
            <person name="Sproer C."/>
            <person name="Junge H."/>
            <person name="Vater J."/>
            <person name="Puhler A."/>
            <person name="Klenk H.P."/>
        </authorList>
    </citation>
    <scope>NUCLEOTIDE SEQUENCE [LARGE SCALE GENOMIC DNA]</scope>
    <source>
        <strain evidence="8">DSM 7</strain>
    </source>
</reference>
<comment type="cofactor">
    <cofactor evidence="6">
        <name>heme</name>
        <dbReference type="ChEBI" id="CHEBI:30413"/>
    </cofactor>
</comment>
<protein>
    <submittedName>
        <fullName evidence="7">Fatty acid beta-hydroxylating cytochrome P450</fullName>
        <ecNumber evidence="7">1.14.-.-</ecNumber>
    </submittedName>
</protein>
<keyword evidence="3 6" id="KW-0479">Metal-binding</keyword>
<dbReference type="InterPro" id="IPR036396">
    <property type="entry name" value="Cyt_P450_sf"/>
</dbReference>
<keyword evidence="8" id="KW-1185">Reference proteome</keyword>
<reference evidence="8" key="2">
    <citation type="journal article" date="2011" name="J. Biotechnol.">
        <title>Genome sequence of B. amyloliquefaciens type strain DSM7(T) reveals differences to plant-associated B. amyloliquefaciens FZB42.</title>
        <authorList>
            <person name="Ruckert C."/>
            <person name="Blom J."/>
            <person name="Chen X."/>
            <person name="Reva O."/>
            <person name="Borriss R."/>
        </authorList>
    </citation>
    <scope>NUCLEOTIDE SEQUENCE [LARGE SCALE GENOMIC DNA]</scope>
    <source>
        <strain evidence="8">DSM 7</strain>
    </source>
</reference>
<dbReference type="PANTHER" id="PTHR24302">
    <property type="entry name" value="CYTOCHROME P450 FAMILY 3"/>
    <property type="match status" value="1"/>
</dbReference>
<organism evidence="7 8">
    <name type="scientific">Bacillus amyloliquefaciens (strain ATCC 23350 / DSM 7 / BCRC 11601 / CCUG 28519 / NBRC 15535 / NRRL B-14393 / F)</name>
    <dbReference type="NCBI Taxonomy" id="692420"/>
    <lineage>
        <taxon>Bacteria</taxon>
        <taxon>Bacillati</taxon>
        <taxon>Bacillota</taxon>
        <taxon>Bacilli</taxon>
        <taxon>Bacillales</taxon>
        <taxon>Bacillaceae</taxon>
        <taxon>Bacillus</taxon>
        <taxon>Bacillus amyloliquefaciens group</taxon>
    </lineage>
</organism>
<evidence type="ECO:0000256" key="1">
    <source>
        <dbReference type="ARBA" id="ARBA00010617"/>
    </source>
</evidence>
<dbReference type="GO" id="GO:0005506">
    <property type="term" value="F:iron ion binding"/>
    <property type="evidence" value="ECO:0007669"/>
    <property type="project" value="InterPro"/>
</dbReference>
<dbReference type="InterPro" id="IPR001128">
    <property type="entry name" value="Cyt_P450"/>
</dbReference>
<dbReference type="Gene3D" id="1.10.630.10">
    <property type="entry name" value="Cytochrome P450"/>
    <property type="match status" value="1"/>
</dbReference>
<evidence type="ECO:0000256" key="2">
    <source>
        <dbReference type="ARBA" id="ARBA00022617"/>
    </source>
</evidence>
<evidence type="ECO:0000256" key="4">
    <source>
        <dbReference type="ARBA" id="ARBA00023002"/>
    </source>
</evidence>
<dbReference type="InterPro" id="IPR002401">
    <property type="entry name" value="Cyt_P450_E_grp-I"/>
</dbReference>
<dbReference type="GO" id="GO:0004497">
    <property type="term" value="F:monooxygenase activity"/>
    <property type="evidence" value="ECO:0007669"/>
    <property type="project" value="InterPro"/>
</dbReference>
<accession>A0A9P1NGS7</accession>
<comment type="similarity">
    <text evidence="1">Belongs to the cytochrome P450 family.</text>
</comment>
<evidence type="ECO:0000256" key="5">
    <source>
        <dbReference type="ARBA" id="ARBA00023004"/>
    </source>
</evidence>
<keyword evidence="4 7" id="KW-0560">Oxidoreductase</keyword>
<dbReference type="Pfam" id="PF00067">
    <property type="entry name" value="p450"/>
    <property type="match status" value="1"/>
</dbReference>
<dbReference type="PANTHER" id="PTHR24302:SF15">
    <property type="entry name" value="FATTY-ACID PEROXYGENASE"/>
    <property type="match status" value="1"/>
</dbReference>
<dbReference type="KEGG" id="bao:BAMF_1180"/>
<dbReference type="PRINTS" id="PR00463">
    <property type="entry name" value="EP450I"/>
</dbReference>
<sequence>MTEQIPHEKGLDNSLALLRDGYVFVKNRAENYRSDVFRARLLGKTFICMSGAEAAKLFYDTERFQRQQALPKRVQKTLFGTGAIQSMDGERHKHRKLLFMSLMTPPRQKRLAEAVAKQWKASAEKWEGADRIVLFDEAKKVLCRAACEWAGVPLKDSEVKERAEDFTDMVDAFGAVGPRHWKGRRARPKTEKWVEEVIEDVRSGKLQTPEGSALYEMAVHTELDGSRLDSHMAAVELINVLRPIAAISYFIAFSALALHDHPEYRDKLRSGDDQEAERFVHEVRRYYPFAPFLGAVVKKDFVWKNCEFKKGASVMLDLYGTNHDSRLWENPNEFRPERFQGREENKFDFIPQGGGDPADGHRCPGEGMTVEVMKASLAFLTNEIEYDVPPQDLSFSLSRMPALPESGFVIIGDRVFSIPVSCLPGGFFRQAGSFSD</sequence>
<dbReference type="EMBL" id="FN597644">
    <property type="protein sequence ID" value="CBI42306.1"/>
    <property type="molecule type" value="Genomic_DNA"/>
</dbReference>
<dbReference type="EC" id="1.14.-.-" evidence="7"/>
<keyword evidence="2 6" id="KW-0349">Heme</keyword>